<dbReference type="InterPro" id="IPR011006">
    <property type="entry name" value="CheY-like_superfamily"/>
</dbReference>
<feature type="domain" description="OmpR/PhoB-type" evidence="9">
    <location>
        <begin position="135"/>
        <end position="231"/>
    </location>
</feature>
<dbReference type="CDD" id="cd00383">
    <property type="entry name" value="trans_reg_C"/>
    <property type="match status" value="1"/>
</dbReference>
<evidence type="ECO:0000259" key="8">
    <source>
        <dbReference type="PROSITE" id="PS50110"/>
    </source>
</evidence>
<dbReference type="InterPro" id="IPR039420">
    <property type="entry name" value="WalR-like"/>
</dbReference>
<dbReference type="Proteomes" id="UP000761264">
    <property type="component" value="Unassembled WGS sequence"/>
</dbReference>
<dbReference type="SMART" id="SM00862">
    <property type="entry name" value="Trans_reg_C"/>
    <property type="match status" value="1"/>
</dbReference>
<dbReference type="GO" id="GO:0000976">
    <property type="term" value="F:transcription cis-regulatory region binding"/>
    <property type="evidence" value="ECO:0007669"/>
    <property type="project" value="TreeGrafter"/>
</dbReference>
<evidence type="ECO:0000313" key="10">
    <source>
        <dbReference type="EMBL" id="NIA71919.1"/>
    </source>
</evidence>
<evidence type="ECO:0000256" key="1">
    <source>
        <dbReference type="ARBA" id="ARBA00022553"/>
    </source>
</evidence>
<proteinExistence type="predicted"/>
<dbReference type="SMART" id="SM00448">
    <property type="entry name" value="REC"/>
    <property type="match status" value="1"/>
</dbReference>
<feature type="modified residue" description="4-aspartylphosphate" evidence="6">
    <location>
        <position position="60"/>
    </location>
</feature>
<dbReference type="Pfam" id="PF00486">
    <property type="entry name" value="Trans_reg_C"/>
    <property type="match status" value="1"/>
</dbReference>
<dbReference type="InterPro" id="IPR016032">
    <property type="entry name" value="Sig_transdc_resp-reg_C-effctor"/>
</dbReference>
<dbReference type="AlphaFoldDB" id="A0A967F2G5"/>
<dbReference type="SUPFAM" id="SSF52172">
    <property type="entry name" value="CheY-like"/>
    <property type="match status" value="1"/>
</dbReference>
<evidence type="ECO:0000256" key="2">
    <source>
        <dbReference type="ARBA" id="ARBA00023012"/>
    </source>
</evidence>
<keyword evidence="5" id="KW-0804">Transcription</keyword>
<reference evidence="10" key="1">
    <citation type="submission" date="2020-03" db="EMBL/GenBank/DDBJ databases">
        <title>Genome of Pelagibius litoralis DSM 21314T.</title>
        <authorList>
            <person name="Wang G."/>
        </authorList>
    </citation>
    <scope>NUCLEOTIDE SEQUENCE</scope>
    <source>
        <strain evidence="10">DSM 21314</strain>
    </source>
</reference>
<dbReference type="PROSITE" id="PS50110">
    <property type="entry name" value="RESPONSE_REGULATORY"/>
    <property type="match status" value="1"/>
</dbReference>
<keyword evidence="11" id="KW-1185">Reference proteome</keyword>
<sequence length="232" mass="25842">MIDPAVSDPSHILVVDDDTRLRDLLQRYLSDQGFRVTTAVDAADARAKLTSLAFDLLVLDIMMPGESGLELTQTLRQESSVPILLLTAMNETEDRIAGFESGADDYLPKPFEPRELVLRINAVLRRVPSITATSSNCITFGDFSFDLEREELTRAGAFIPLTSAETSLLKSLALRAGEPIARQDLSEESQINGNTRTIDVQVTRLRRKIELDPKFPRYLQTVRGTGYVLMID</sequence>
<keyword evidence="2" id="KW-0902">Two-component regulatory system</keyword>
<evidence type="ECO:0000256" key="5">
    <source>
        <dbReference type="ARBA" id="ARBA00023163"/>
    </source>
</evidence>
<gene>
    <name evidence="10" type="ORF">HBA54_25295</name>
</gene>
<dbReference type="SUPFAM" id="SSF46894">
    <property type="entry name" value="C-terminal effector domain of the bipartite response regulators"/>
    <property type="match status" value="1"/>
</dbReference>
<dbReference type="GO" id="GO:0005829">
    <property type="term" value="C:cytosol"/>
    <property type="evidence" value="ECO:0007669"/>
    <property type="project" value="TreeGrafter"/>
</dbReference>
<evidence type="ECO:0000256" key="4">
    <source>
        <dbReference type="ARBA" id="ARBA00023125"/>
    </source>
</evidence>
<keyword evidence="3" id="KW-0805">Transcription regulation</keyword>
<name>A0A967F2G5_9PROT</name>
<dbReference type="InterPro" id="IPR036388">
    <property type="entry name" value="WH-like_DNA-bd_sf"/>
</dbReference>
<evidence type="ECO:0000259" key="9">
    <source>
        <dbReference type="PROSITE" id="PS51755"/>
    </source>
</evidence>
<dbReference type="PANTHER" id="PTHR48111:SF4">
    <property type="entry name" value="DNA-BINDING DUAL TRANSCRIPTIONAL REGULATOR OMPR"/>
    <property type="match status" value="1"/>
</dbReference>
<dbReference type="Gene3D" id="6.10.250.690">
    <property type="match status" value="1"/>
</dbReference>
<dbReference type="GO" id="GO:0032993">
    <property type="term" value="C:protein-DNA complex"/>
    <property type="evidence" value="ECO:0007669"/>
    <property type="project" value="TreeGrafter"/>
</dbReference>
<organism evidence="10 11">
    <name type="scientific">Pelagibius litoralis</name>
    <dbReference type="NCBI Taxonomy" id="374515"/>
    <lineage>
        <taxon>Bacteria</taxon>
        <taxon>Pseudomonadati</taxon>
        <taxon>Pseudomonadota</taxon>
        <taxon>Alphaproteobacteria</taxon>
        <taxon>Rhodospirillales</taxon>
        <taxon>Rhodovibrionaceae</taxon>
        <taxon>Pelagibius</taxon>
    </lineage>
</organism>
<dbReference type="RefSeq" id="WP_167230329.1">
    <property type="nucleotide sequence ID" value="NZ_JAAQPH010000028.1"/>
</dbReference>
<dbReference type="GO" id="GO:0006355">
    <property type="term" value="P:regulation of DNA-templated transcription"/>
    <property type="evidence" value="ECO:0007669"/>
    <property type="project" value="InterPro"/>
</dbReference>
<evidence type="ECO:0000256" key="6">
    <source>
        <dbReference type="PROSITE-ProRule" id="PRU00169"/>
    </source>
</evidence>
<comment type="caution">
    <text evidence="10">The sequence shown here is derived from an EMBL/GenBank/DDBJ whole genome shotgun (WGS) entry which is preliminary data.</text>
</comment>
<dbReference type="PANTHER" id="PTHR48111">
    <property type="entry name" value="REGULATOR OF RPOS"/>
    <property type="match status" value="1"/>
</dbReference>
<keyword evidence="4 7" id="KW-0238">DNA-binding</keyword>
<protein>
    <submittedName>
        <fullName evidence="10">Response regulator</fullName>
    </submittedName>
</protein>
<feature type="domain" description="Response regulatory" evidence="8">
    <location>
        <begin position="11"/>
        <end position="124"/>
    </location>
</feature>
<dbReference type="Gene3D" id="1.10.10.10">
    <property type="entry name" value="Winged helix-like DNA-binding domain superfamily/Winged helix DNA-binding domain"/>
    <property type="match status" value="1"/>
</dbReference>
<keyword evidence="1 6" id="KW-0597">Phosphoprotein</keyword>
<dbReference type="Gene3D" id="3.40.50.2300">
    <property type="match status" value="1"/>
</dbReference>
<dbReference type="EMBL" id="JAAQPH010000028">
    <property type="protein sequence ID" value="NIA71919.1"/>
    <property type="molecule type" value="Genomic_DNA"/>
</dbReference>
<dbReference type="FunFam" id="3.40.50.2300:FF:000001">
    <property type="entry name" value="DNA-binding response regulator PhoB"/>
    <property type="match status" value="1"/>
</dbReference>
<dbReference type="InterPro" id="IPR001789">
    <property type="entry name" value="Sig_transdc_resp-reg_receiver"/>
</dbReference>
<evidence type="ECO:0000256" key="7">
    <source>
        <dbReference type="PROSITE-ProRule" id="PRU01091"/>
    </source>
</evidence>
<accession>A0A967F2G5</accession>
<feature type="DNA-binding region" description="OmpR/PhoB-type" evidence="7">
    <location>
        <begin position="135"/>
        <end position="231"/>
    </location>
</feature>
<evidence type="ECO:0000256" key="3">
    <source>
        <dbReference type="ARBA" id="ARBA00023015"/>
    </source>
</evidence>
<dbReference type="InterPro" id="IPR001867">
    <property type="entry name" value="OmpR/PhoB-type_DNA-bd"/>
</dbReference>
<dbReference type="Pfam" id="PF00072">
    <property type="entry name" value="Response_reg"/>
    <property type="match status" value="1"/>
</dbReference>
<dbReference type="GO" id="GO:0000156">
    <property type="term" value="F:phosphorelay response regulator activity"/>
    <property type="evidence" value="ECO:0007669"/>
    <property type="project" value="TreeGrafter"/>
</dbReference>
<dbReference type="PROSITE" id="PS51755">
    <property type="entry name" value="OMPR_PHOB"/>
    <property type="match status" value="1"/>
</dbReference>
<evidence type="ECO:0000313" key="11">
    <source>
        <dbReference type="Proteomes" id="UP000761264"/>
    </source>
</evidence>